<evidence type="ECO:0000313" key="9">
    <source>
        <dbReference type="EMBL" id="CAF3993490.1"/>
    </source>
</evidence>
<gene>
    <name evidence="7" type="ORF">IZO911_LOCUS10754</name>
    <name evidence="8" type="ORF">JYZ213_LOCUS11436</name>
    <name evidence="10" type="ORF">KXQ929_LOCUS32629</name>
    <name evidence="9" type="ORF">OXD698_LOCUS29089</name>
</gene>
<evidence type="ECO:0000256" key="1">
    <source>
        <dbReference type="ARBA" id="ARBA00004141"/>
    </source>
</evidence>
<feature type="transmembrane region" description="Helical" evidence="5">
    <location>
        <begin position="42"/>
        <end position="67"/>
    </location>
</feature>
<evidence type="ECO:0000313" key="8">
    <source>
        <dbReference type="EMBL" id="CAF0917729.1"/>
    </source>
</evidence>
<evidence type="ECO:0000313" key="11">
    <source>
        <dbReference type="Proteomes" id="UP000663860"/>
    </source>
</evidence>
<dbReference type="PROSITE" id="PS50850">
    <property type="entry name" value="MFS"/>
    <property type="match status" value="1"/>
</dbReference>
<reference evidence="7" key="1">
    <citation type="submission" date="2021-02" db="EMBL/GenBank/DDBJ databases">
        <authorList>
            <person name="Nowell W R."/>
        </authorList>
    </citation>
    <scope>NUCLEOTIDE SEQUENCE</scope>
</reference>
<comment type="caution">
    <text evidence="7">The sequence shown here is derived from an EMBL/GenBank/DDBJ whole genome shotgun (WGS) entry which is preliminary data.</text>
</comment>
<dbReference type="Proteomes" id="UP000663844">
    <property type="component" value="Unassembled WGS sequence"/>
</dbReference>
<feature type="transmembrane region" description="Helical" evidence="5">
    <location>
        <begin position="143"/>
        <end position="160"/>
    </location>
</feature>
<dbReference type="AlphaFoldDB" id="A0A813Y0B2"/>
<feature type="transmembrane region" description="Helical" evidence="5">
    <location>
        <begin position="167"/>
        <end position="187"/>
    </location>
</feature>
<feature type="transmembrane region" description="Helical" evidence="5">
    <location>
        <begin position="349"/>
        <end position="370"/>
    </location>
</feature>
<dbReference type="SUPFAM" id="SSF103473">
    <property type="entry name" value="MFS general substrate transporter"/>
    <property type="match status" value="1"/>
</dbReference>
<dbReference type="EMBL" id="CAJNOE010000079">
    <property type="protein sequence ID" value="CAF0872860.1"/>
    <property type="molecule type" value="Genomic_DNA"/>
</dbReference>
<evidence type="ECO:0000313" key="7">
    <source>
        <dbReference type="EMBL" id="CAF0872860.1"/>
    </source>
</evidence>
<keyword evidence="3 5" id="KW-1133">Transmembrane helix</keyword>
<feature type="transmembrane region" description="Helical" evidence="5">
    <location>
        <begin position="307"/>
        <end position="329"/>
    </location>
</feature>
<dbReference type="InterPro" id="IPR020846">
    <property type="entry name" value="MFS_dom"/>
</dbReference>
<protein>
    <recommendedName>
        <fullName evidence="6">Major facilitator superfamily (MFS) profile domain-containing protein</fullName>
    </recommendedName>
</protein>
<dbReference type="GO" id="GO:0022857">
    <property type="term" value="F:transmembrane transporter activity"/>
    <property type="evidence" value="ECO:0007669"/>
    <property type="project" value="InterPro"/>
</dbReference>
<feature type="domain" description="Major facilitator superfamily (MFS) profile" evidence="6">
    <location>
        <begin position="44"/>
        <end position="466"/>
    </location>
</feature>
<evidence type="ECO:0000256" key="3">
    <source>
        <dbReference type="ARBA" id="ARBA00022989"/>
    </source>
</evidence>
<evidence type="ECO:0000256" key="2">
    <source>
        <dbReference type="ARBA" id="ARBA00022692"/>
    </source>
</evidence>
<feature type="transmembrane region" description="Helical" evidence="5">
    <location>
        <begin position="267"/>
        <end position="295"/>
    </location>
</feature>
<keyword evidence="2 5" id="KW-0812">Transmembrane</keyword>
<sequence length="507" mass="55670">MTNNPQTIDPTLLSKTLESPTTIDHTPSIVSIYDIRSTRRRLFILITLSFSGLILPFSDTVYLPALIEIEHDLHASTTLVDYTVSAYLIAAGVVGLLWGPLGDRYGRKIILLISFGFFVAFTIVCILARSIVVLLIFRALQGGAISASFVVGQSVIVDIYRSENLGFAMGLFLVPLLVGPILGPFIGGALSNWLGWRSTFITLAILAVLSAILILVFVPETHHYFVMKQLRNPTNKCCSNKKKIDAIEVQEADSILKPRFMAPWRPFVFLFDITMAPHIIACNINYGCLFIILTLMSNRASEEPYKLTPFIVGVCYIPTGISSLVGSLLGGYVSDWSAKRFSRVMEGRLILSLLGSLTCPIGLLICGWTFHFGVHIVVPILGIVIFCFGETFLFTSVCAFINVKKPAMAGALLALLNSLSFTFAGVGLIVTVPLVKLINYGPLFSILAGLNFLIIIIATGVVLYQIRKSRIVILTSSNLNKEPWTLTDDATTEKTLPIQRFSFSENT</sequence>
<organism evidence="7 11">
    <name type="scientific">Adineta steineri</name>
    <dbReference type="NCBI Taxonomy" id="433720"/>
    <lineage>
        <taxon>Eukaryota</taxon>
        <taxon>Metazoa</taxon>
        <taxon>Spiralia</taxon>
        <taxon>Gnathifera</taxon>
        <taxon>Rotifera</taxon>
        <taxon>Eurotatoria</taxon>
        <taxon>Bdelloidea</taxon>
        <taxon>Adinetida</taxon>
        <taxon>Adinetidae</taxon>
        <taxon>Adineta</taxon>
    </lineage>
</organism>
<feature type="transmembrane region" description="Helical" evidence="5">
    <location>
        <begin position="79"/>
        <end position="98"/>
    </location>
</feature>
<dbReference type="Gene3D" id="1.20.1720.10">
    <property type="entry name" value="Multidrug resistance protein D"/>
    <property type="match status" value="1"/>
</dbReference>
<evidence type="ECO:0000256" key="5">
    <source>
        <dbReference type="SAM" id="Phobius"/>
    </source>
</evidence>
<dbReference type="PANTHER" id="PTHR23502">
    <property type="entry name" value="MAJOR FACILITATOR SUPERFAMILY"/>
    <property type="match status" value="1"/>
</dbReference>
<evidence type="ECO:0000259" key="6">
    <source>
        <dbReference type="PROSITE" id="PS50850"/>
    </source>
</evidence>
<dbReference type="Proteomes" id="UP000663868">
    <property type="component" value="Unassembled WGS sequence"/>
</dbReference>
<dbReference type="Pfam" id="PF07690">
    <property type="entry name" value="MFS_1"/>
    <property type="match status" value="1"/>
</dbReference>
<name>A0A813Y0B2_9BILA</name>
<feature type="transmembrane region" description="Helical" evidence="5">
    <location>
        <begin position="441"/>
        <end position="464"/>
    </location>
</feature>
<proteinExistence type="predicted"/>
<dbReference type="EMBL" id="CAJOAZ010003224">
    <property type="protein sequence ID" value="CAF3993490.1"/>
    <property type="molecule type" value="Genomic_DNA"/>
</dbReference>
<dbReference type="GO" id="GO:0005886">
    <property type="term" value="C:plasma membrane"/>
    <property type="evidence" value="ECO:0007669"/>
    <property type="project" value="TreeGrafter"/>
</dbReference>
<dbReference type="Proteomes" id="UP000663845">
    <property type="component" value="Unassembled WGS sequence"/>
</dbReference>
<evidence type="ECO:0000313" key="10">
    <source>
        <dbReference type="EMBL" id="CAF4069155.1"/>
    </source>
</evidence>
<feature type="transmembrane region" description="Helical" evidence="5">
    <location>
        <begin position="110"/>
        <end position="137"/>
    </location>
</feature>
<feature type="transmembrane region" description="Helical" evidence="5">
    <location>
        <begin position="376"/>
        <end position="401"/>
    </location>
</feature>
<keyword evidence="4 5" id="KW-0472">Membrane</keyword>
<dbReference type="InterPro" id="IPR011701">
    <property type="entry name" value="MFS"/>
</dbReference>
<dbReference type="EMBL" id="CAJOBB010003996">
    <property type="protein sequence ID" value="CAF4069155.1"/>
    <property type="molecule type" value="Genomic_DNA"/>
</dbReference>
<dbReference type="Proteomes" id="UP000663860">
    <property type="component" value="Unassembled WGS sequence"/>
</dbReference>
<evidence type="ECO:0000256" key="4">
    <source>
        <dbReference type="ARBA" id="ARBA00023136"/>
    </source>
</evidence>
<dbReference type="EMBL" id="CAJNOG010000086">
    <property type="protein sequence ID" value="CAF0917729.1"/>
    <property type="molecule type" value="Genomic_DNA"/>
</dbReference>
<feature type="transmembrane region" description="Helical" evidence="5">
    <location>
        <begin position="199"/>
        <end position="218"/>
    </location>
</feature>
<dbReference type="PANTHER" id="PTHR23502:SF5">
    <property type="entry name" value="QUINIDINE RESISTANCE PROTEIN 3"/>
    <property type="match status" value="1"/>
</dbReference>
<feature type="transmembrane region" description="Helical" evidence="5">
    <location>
        <begin position="413"/>
        <end position="435"/>
    </location>
</feature>
<comment type="subcellular location">
    <subcellularLocation>
        <location evidence="1">Membrane</location>
        <topology evidence="1">Multi-pass membrane protein</topology>
    </subcellularLocation>
</comment>
<dbReference type="InterPro" id="IPR036259">
    <property type="entry name" value="MFS_trans_sf"/>
</dbReference>
<accession>A0A813Y0B2</accession>